<gene>
    <name evidence="2" type="ORF">HMPREF9195_01941</name>
</gene>
<dbReference type="RefSeq" id="WP_016523873.1">
    <property type="nucleotide sequence ID" value="NZ_KE332517.1"/>
</dbReference>
<evidence type="ECO:0000313" key="3">
    <source>
        <dbReference type="Proteomes" id="UP000014634"/>
    </source>
</evidence>
<dbReference type="Proteomes" id="UP000014634">
    <property type="component" value="Unassembled WGS sequence"/>
</dbReference>
<evidence type="ECO:0000256" key="1">
    <source>
        <dbReference type="SAM" id="SignalP"/>
    </source>
</evidence>
<accession>A0AA87NL18</accession>
<comment type="caution">
    <text evidence="2">The sequence shown here is derived from an EMBL/GenBank/DDBJ whole genome shotgun (WGS) entry which is preliminary data.</text>
</comment>
<organism evidence="2 3">
    <name type="scientific">Treponema medium ATCC 700293</name>
    <dbReference type="NCBI Taxonomy" id="1125700"/>
    <lineage>
        <taxon>Bacteria</taxon>
        <taxon>Pseudomonadati</taxon>
        <taxon>Spirochaetota</taxon>
        <taxon>Spirochaetia</taxon>
        <taxon>Spirochaetales</taxon>
        <taxon>Treponemataceae</taxon>
        <taxon>Treponema</taxon>
    </lineage>
</organism>
<evidence type="ECO:0008006" key="4">
    <source>
        <dbReference type="Google" id="ProtNLM"/>
    </source>
</evidence>
<dbReference type="AlphaFoldDB" id="A0AA87NL18"/>
<protein>
    <recommendedName>
        <fullName evidence="4">Lipoprotein</fullName>
    </recommendedName>
</protein>
<evidence type="ECO:0000313" key="2">
    <source>
        <dbReference type="EMBL" id="EPF28249.1"/>
    </source>
</evidence>
<reference evidence="2 3" key="1">
    <citation type="submission" date="2013-04" db="EMBL/GenBank/DDBJ databases">
        <title>The Genome Sequence of Treponema medium ATCC 700293.</title>
        <authorList>
            <consortium name="The Broad Institute Genomics Platform"/>
            <person name="Earl A."/>
            <person name="Ward D."/>
            <person name="Feldgarden M."/>
            <person name="Gevers D."/>
            <person name="Leonetti C."/>
            <person name="Blanton J.M."/>
            <person name="Dewhirst F.E."/>
            <person name="Izard J."/>
            <person name="Walker B."/>
            <person name="Young S."/>
            <person name="Zeng Q."/>
            <person name="Gargeya S."/>
            <person name="Fitzgerald M."/>
            <person name="Haas B."/>
            <person name="Abouelleil A."/>
            <person name="Allen A.W."/>
            <person name="Alvarado L."/>
            <person name="Arachchi H.M."/>
            <person name="Berlin A.M."/>
            <person name="Chapman S.B."/>
            <person name="Gainer-Dewar J."/>
            <person name="Goldberg J."/>
            <person name="Griggs A."/>
            <person name="Gujja S."/>
            <person name="Hansen M."/>
            <person name="Howarth C."/>
            <person name="Imamovic A."/>
            <person name="Ireland A."/>
            <person name="Larimer J."/>
            <person name="McCowan C."/>
            <person name="Murphy C."/>
            <person name="Pearson M."/>
            <person name="Poon T.W."/>
            <person name="Priest M."/>
            <person name="Roberts A."/>
            <person name="Saif S."/>
            <person name="Shea T."/>
            <person name="Sisk P."/>
            <person name="Sykes S."/>
            <person name="Wortman J."/>
            <person name="Nusbaum C."/>
            <person name="Birren B."/>
        </authorList>
    </citation>
    <scope>NUCLEOTIDE SEQUENCE [LARGE SCALE GENOMIC DNA]</scope>
    <source>
        <strain evidence="2 3">ATCC 700293</strain>
    </source>
</reference>
<name>A0AA87NL18_TREMD</name>
<proteinExistence type="predicted"/>
<feature type="signal peptide" evidence="1">
    <location>
        <begin position="1"/>
        <end position="19"/>
    </location>
</feature>
<keyword evidence="1" id="KW-0732">Signal</keyword>
<feature type="chain" id="PRO_5041734330" description="Lipoprotein" evidence="1">
    <location>
        <begin position="20"/>
        <end position="260"/>
    </location>
</feature>
<dbReference type="EMBL" id="ATFE01000013">
    <property type="protein sequence ID" value="EPF28249.1"/>
    <property type="molecule type" value="Genomic_DNA"/>
</dbReference>
<sequence>MRKKWCGAFFLLILLPLCSESLRDQNKAYFDSIQWEALGDDLTIPPISEPYTIEGGRPIPYADTIDDGDILPSLPQLGILDYQNIPEDLLSFCDTITAAIVAKSLDPAVFTVQKAFLPHLGRFMIEHFPDFSYAFYGRPSFKQDGSAIILMRLAVKQVAVEVPNENQDAVIPQDATAQIGEPEQTPLPMETTESTNDTEDVKEGIEEMPENIADVPNLFSDNEQPLFIMMEFGAVKEDTVWKISYIDFKGAEYADSALTD</sequence>